<feature type="signal peptide" evidence="1">
    <location>
        <begin position="1"/>
        <end position="22"/>
    </location>
</feature>
<reference evidence="3 4" key="1">
    <citation type="journal article" date="2015" name="Stand. Genomic Sci.">
        <title>Genomic Encyclopedia of Bacterial and Archaeal Type Strains, Phase III: the genomes of soil and plant-associated and newly described type strains.</title>
        <authorList>
            <person name="Whitman W.B."/>
            <person name="Woyke T."/>
            <person name="Klenk H.P."/>
            <person name="Zhou Y."/>
            <person name="Lilburn T.G."/>
            <person name="Beck B.J."/>
            <person name="De Vos P."/>
            <person name="Vandamme P."/>
            <person name="Eisen J.A."/>
            <person name="Garrity G."/>
            <person name="Hugenholtz P."/>
            <person name="Kyrpides N.C."/>
        </authorList>
    </citation>
    <scope>NUCLEOTIDE SEQUENCE [LARGE SCALE GENOMIC DNA]</scope>
    <source>
        <strain evidence="3 4">CGMCC 1.6858</strain>
    </source>
</reference>
<name>A0A562Q8T9_9PSED</name>
<dbReference type="GO" id="GO:0009306">
    <property type="term" value="P:protein secretion"/>
    <property type="evidence" value="ECO:0007669"/>
    <property type="project" value="InterPro"/>
</dbReference>
<keyword evidence="4" id="KW-1185">Reference proteome</keyword>
<dbReference type="InterPro" id="IPR005644">
    <property type="entry name" value="NolW-like"/>
</dbReference>
<evidence type="ECO:0000259" key="2">
    <source>
        <dbReference type="Pfam" id="PF03958"/>
    </source>
</evidence>
<feature type="chain" id="PRO_5022150765" evidence="1">
    <location>
        <begin position="23"/>
        <end position="261"/>
    </location>
</feature>
<comment type="caution">
    <text evidence="3">The sequence shown here is derived from an EMBL/GenBank/DDBJ whole genome shotgun (WGS) entry which is preliminary data.</text>
</comment>
<organism evidence="3 4">
    <name type="scientific">Pseudomonas duriflava</name>
    <dbReference type="NCBI Taxonomy" id="459528"/>
    <lineage>
        <taxon>Bacteria</taxon>
        <taxon>Pseudomonadati</taxon>
        <taxon>Pseudomonadota</taxon>
        <taxon>Gammaproteobacteria</taxon>
        <taxon>Pseudomonadales</taxon>
        <taxon>Pseudomonadaceae</taxon>
        <taxon>Pseudomonas</taxon>
    </lineage>
</organism>
<dbReference type="RefSeq" id="WP_145143213.1">
    <property type="nucleotide sequence ID" value="NZ_VLKY01000009.1"/>
</dbReference>
<proteinExistence type="predicted"/>
<accession>A0A562Q8T9</accession>
<evidence type="ECO:0000313" key="4">
    <source>
        <dbReference type="Proteomes" id="UP000316905"/>
    </source>
</evidence>
<dbReference type="InterPro" id="IPR038591">
    <property type="entry name" value="NolW-like_sf"/>
</dbReference>
<keyword evidence="1" id="KW-0732">Signal</keyword>
<evidence type="ECO:0000313" key="3">
    <source>
        <dbReference type="EMBL" id="TWI53128.1"/>
    </source>
</evidence>
<dbReference type="AlphaFoldDB" id="A0A562Q8T9"/>
<dbReference type="OrthoDB" id="5608150at2"/>
<protein>
    <submittedName>
        <fullName evidence="3">Type II/III secretion system protein</fullName>
    </submittedName>
</protein>
<evidence type="ECO:0000256" key="1">
    <source>
        <dbReference type="SAM" id="SignalP"/>
    </source>
</evidence>
<dbReference type="Gene3D" id="3.30.1370.120">
    <property type="match status" value="1"/>
</dbReference>
<dbReference type="Pfam" id="PF03958">
    <property type="entry name" value="Secretin_N"/>
    <property type="match status" value="1"/>
</dbReference>
<dbReference type="GO" id="GO:0009279">
    <property type="term" value="C:cell outer membrane"/>
    <property type="evidence" value="ECO:0007669"/>
    <property type="project" value="UniProtKB-SubCell"/>
</dbReference>
<dbReference type="EMBL" id="VLKY01000009">
    <property type="protein sequence ID" value="TWI53128.1"/>
    <property type="molecule type" value="Genomic_DNA"/>
</dbReference>
<sequence length="261" mass="28556">MRRLQSLTLFAMLLSGAFSAQGAVRTEIVALNYRTADELLPVIQSLLGNEGKASAYGNQLIINTEASKLNEVKDLLLQLDTPPHRLLISVDTRASGEDSDQGYTINGNIGRQHNSQTRIISRSTGSQQDGIQQVQATEGTPARVHIGQSIPVTTTEIDGYGRPYTRMEYRDANRGFYVTASLTGNIVHLSIEGGNDTADRYNPNIINTQSTQTRVSGRLGEWITLSGFSQNASSTDEGILYNYSTQGRSDTQLRVKVDITD</sequence>
<feature type="domain" description="NolW-like" evidence="2">
    <location>
        <begin position="26"/>
        <end position="83"/>
    </location>
</feature>
<gene>
    <name evidence="3" type="ORF">IQ22_02971</name>
</gene>
<dbReference type="Proteomes" id="UP000316905">
    <property type="component" value="Unassembled WGS sequence"/>
</dbReference>